<dbReference type="EMBL" id="BGZK01002112">
    <property type="protein sequence ID" value="GBP90796.1"/>
    <property type="molecule type" value="Genomic_DNA"/>
</dbReference>
<protein>
    <submittedName>
        <fullName evidence="1">Uncharacterized protein</fullName>
    </submittedName>
</protein>
<accession>A0A4C1ZQP2</accession>
<dbReference type="AlphaFoldDB" id="A0A4C1ZQP2"/>
<comment type="caution">
    <text evidence="1">The sequence shown here is derived from an EMBL/GenBank/DDBJ whole genome shotgun (WGS) entry which is preliminary data.</text>
</comment>
<evidence type="ECO:0000313" key="1">
    <source>
        <dbReference type="EMBL" id="GBP90796.1"/>
    </source>
</evidence>
<dbReference type="Proteomes" id="UP000299102">
    <property type="component" value="Unassembled WGS sequence"/>
</dbReference>
<evidence type="ECO:0000313" key="2">
    <source>
        <dbReference type="Proteomes" id="UP000299102"/>
    </source>
</evidence>
<reference evidence="1 2" key="1">
    <citation type="journal article" date="2019" name="Commun. Biol.">
        <title>The bagworm genome reveals a unique fibroin gene that provides high tensile strength.</title>
        <authorList>
            <person name="Kono N."/>
            <person name="Nakamura H."/>
            <person name="Ohtoshi R."/>
            <person name="Tomita M."/>
            <person name="Numata K."/>
            <person name="Arakawa K."/>
        </authorList>
    </citation>
    <scope>NUCLEOTIDE SEQUENCE [LARGE SCALE GENOMIC DNA]</scope>
</reference>
<name>A0A4C1ZQP2_EUMVA</name>
<gene>
    <name evidence="1" type="ORF">EVAR_102478_1</name>
</gene>
<sequence length="102" mass="11725">MNWQKSLPKRLMPTMITRKFFILGKKQNKGGDDSEMANTIRLLPDRCNNKNILSWRKGSTCNDQEVEANTGPNINIHRTYGNSGVPAQIQTLSEPELRVRRR</sequence>
<proteinExistence type="predicted"/>
<organism evidence="1 2">
    <name type="scientific">Eumeta variegata</name>
    <name type="common">Bagworm moth</name>
    <name type="synonym">Eumeta japonica</name>
    <dbReference type="NCBI Taxonomy" id="151549"/>
    <lineage>
        <taxon>Eukaryota</taxon>
        <taxon>Metazoa</taxon>
        <taxon>Ecdysozoa</taxon>
        <taxon>Arthropoda</taxon>
        <taxon>Hexapoda</taxon>
        <taxon>Insecta</taxon>
        <taxon>Pterygota</taxon>
        <taxon>Neoptera</taxon>
        <taxon>Endopterygota</taxon>
        <taxon>Lepidoptera</taxon>
        <taxon>Glossata</taxon>
        <taxon>Ditrysia</taxon>
        <taxon>Tineoidea</taxon>
        <taxon>Psychidae</taxon>
        <taxon>Oiketicinae</taxon>
        <taxon>Eumeta</taxon>
    </lineage>
</organism>
<keyword evidence="2" id="KW-1185">Reference proteome</keyword>